<gene>
    <name evidence="8" type="ORF">LNKW23_45930</name>
</gene>
<dbReference type="Proteomes" id="UP001239909">
    <property type="component" value="Unassembled WGS sequence"/>
</dbReference>
<dbReference type="EC" id="2.7.7.7" evidence="1"/>
<dbReference type="Gene3D" id="1.20.272.10">
    <property type="match status" value="1"/>
</dbReference>
<comment type="similarity">
    <text evidence="6">Belongs to the DNA polymerase HolA subunit family.</text>
</comment>
<organism evidence="8 9">
    <name type="scientific">Paralimibaculum aggregatum</name>
    <dbReference type="NCBI Taxonomy" id="3036245"/>
    <lineage>
        <taxon>Bacteria</taxon>
        <taxon>Pseudomonadati</taxon>
        <taxon>Pseudomonadota</taxon>
        <taxon>Alphaproteobacteria</taxon>
        <taxon>Rhodobacterales</taxon>
        <taxon>Paracoccaceae</taxon>
        <taxon>Paralimibaculum</taxon>
    </lineage>
</organism>
<evidence type="ECO:0000256" key="7">
    <source>
        <dbReference type="ARBA" id="ARBA00049244"/>
    </source>
</evidence>
<dbReference type="RefSeq" id="WP_285674707.1">
    <property type="nucleotide sequence ID" value="NZ_BSYI01000062.1"/>
</dbReference>
<protein>
    <recommendedName>
        <fullName evidence="1">DNA-directed DNA polymerase</fullName>
        <ecNumber evidence="1">2.7.7.7</ecNumber>
    </recommendedName>
</protein>
<evidence type="ECO:0000313" key="8">
    <source>
        <dbReference type="EMBL" id="GMG85373.1"/>
    </source>
</evidence>
<evidence type="ECO:0000256" key="4">
    <source>
        <dbReference type="ARBA" id="ARBA00022705"/>
    </source>
</evidence>
<evidence type="ECO:0000313" key="9">
    <source>
        <dbReference type="Proteomes" id="UP001239909"/>
    </source>
</evidence>
<dbReference type="PANTHER" id="PTHR34388:SF1">
    <property type="entry name" value="DNA POLYMERASE III SUBUNIT DELTA"/>
    <property type="match status" value="1"/>
</dbReference>
<keyword evidence="9" id="KW-1185">Reference proteome</keyword>
<evidence type="ECO:0000256" key="3">
    <source>
        <dbReference type="ARBA" id="ARBA00022695"/>
    </source>
</evidence>
<keyword evidence="2" id="KW-0808">Transferase</keyword>
<comment type="caution">
    <text evidence="8">The sequence shown here is derived from an EMBL/GenBank/DDBJ whole genome shotgun (WGS) entry which is preliminary data.</text>
</comment>
<dbReference type="InterPro" id="IPR008921">
    <property type="entry name" value="DNA_pol3_clamp-load_cplx_C"/>
</dbReference>
<dbReference type="SUPFAM" id="SSF48019">
    <property type="entry name" value="post-AAA+ oligomerization domain-like"/>
    <property type="match status" value="1"/>
</dbReference>
<dbReference type="EMBL" id="BSYI01000062">
    <property type="protein sequence ID" value="GMG85373.1"/>
    <property type="molecule type" value="Genomic_DNA"/>
</dbReference>
<proteinExistence type="inferred from homology"/>
<sequence length="339" mass="35543">MAKLAGSRGAAFCRKPDLSRAGVLLHGPDAALLGLRRRDLVAAVTEGDPMRLTRLEPEAVRRDPAALDTALKARGFFAGRQAVAIEGAKDALTQILAPLLGTLTPDDAFLVVTATGLGPRSSLRRLFEAEGALLAIGLYPDPPDAAEITGRLAAAGGPRRLSQEASGRLETLAAELDPGSFERFLEALALYAQGAEELSAEDVAALSPQGAGAEVDLLVGAVAEAQAVRIGPLLARLAAGGTAPGSALGAVSRHFRRLYTLAVAPRGPMAAVEALRPPVRGPRRDALLAQLRIWPAPRLETAQRTLAEAERRLRSPGEHPEAALVERILLRVALMAARN</sequence>
<comment type="catalytic activity">
    <reaction evidence="7">
        <text>DNA(n) + a 2'-deoxyribonucleoside 5'-triphosphate = DNA(n+1) + diphosphate</text>
        <dbReference type="Rhea" id="RHEA:22508"/>
        <dbReference type="Rhea" id="RHEA-COMP:17339"/>
        <dbReference type="Rhea" id="RHEA-COMP:17340"/>
        <dbReference type="ChEBI" id="CHEBI:33019"/>
        <dbReference type="ChEBI" id="CHEBI:61560"/>
        <dbReference type="ChEBI" id="CHEBI:173112"/>
        <dbReference type="EC" id="2.7.7.7"/>
    </reaction>
</comment>
<evidence type="ECO:0000256" key="5">
    <source>
        <dbReference type="ARBA" id="ARBA00022932"/>
    </source>
</evidence>
<keyword evidence="4" id="KW-0235">DNA replication</keyword>
<name>A0ABQ6LTF1_9RHOB</name>
<evidence type="ECO:0000256" key="6">
    <source>
        <dbReference type="ARBA" id="ARBA00034754"/>
    </source>
</evidence>
<evidence type="ECO:0000256" key="2">
    <source>
        <dbReference type="ARBA" id="ARBA00022679"/>
    </source>
</evidence>
<reference evidence="8 9" key="1">
    <citation type="submission" date="2023-04" db="EMBL/GenBank/DDBJ databases">
        <title>Marinoamorphus aggregata gen. nov., sp. Nov., isolate from tissue of brittle star Ophioplocus japonicus.</title>
        <authorList>
            <person name="Kawano K."/>
            <person name="Sawayama S."/>
            <person name="Nakagawa S."/>
        </authorList>
    </citation>
    <scope>NUCLEOTIDE SEQUENCE [LARGE SCALE GENOMIC DNA]</scope>
    <source>
        <strain evidence="8 9">NKW23</strain>
    </source>
</reference>
<dbReference type="InterPro" id="IPR005790">
    <property type="entry name" value="DNA_polIII_delta"/>
</dbReference>
<dbReference type="PANTHER" id="PTHR34388">
    <property type="entry name" value="DNA POLYMERASE III SUBUNIT DELTA"/>
    <property type="match status" value="1"/>
</dbReference>
<evidence type="ECO:0000256" key="1">
    <source>
        <dbReference type="ARBA" id="ARBA00012417"/>
    </source>
</evidence>
<keyword evidence="5" id="KW-0239">DNA-directed DNA polymerase</keyword>
<accession>A0ABQ6LTF1</accession>
<keyword evidence="3" id="KW-0548">Nucleotidyltransferase</keyword>